<keyword evidence="1" id="KW-0378">Hydrolase</keyword>
<dbReference type="InterPro" id="IPR029001">
    <property type="entry name" value="ITPase-like_fam"/>
</dbReference>
<keyword evidence="3" id="KW-1185">Reference proteome</keyword>
<reference evidence="3" key="1">
    <citation type="journal article" date="2011" name="Genome Res.">
        <title>Phylogeny-wide analysis of social amoeba genomes highlights ancient origins for complex intercellular communication.</title>
        <authorList>
            <person name="Heidel A.J."/>
            <person name="Lawal H.M."/>
            <person name="Felder M."/>
            <person name="Schilde C."/>
            <person name="Helps N.R."/>
            <person name="Tunggal B."/>
            <person name="Rivero F."/>
            <person name="John U."/>
            <person name="Schleicher M."/>
            <person name="Eichinger L."/>
            <person name="Platzer M."/>
            <person name="Noegel A.A."/>
            <person name="Schaap P."/>
            <person name="Gloeckner G."/>
        </authorList>
    </citation>
    <scope>NUCLEOTIDE SEQUENCE [LARGE SCALE GENOMIC DNA]</scope>
    <source>
        <strain evidence="3">SH3</strain>
    </source>
</reference>
<dbReference type="OMA" id="THYNGTI"/>
<dbReference type="Proteomes" id="UP000007797">
    <property type="component" value="Unassembled WGS sequence"/>
</dbReference>
<dbReference type="PIRSF" id="PIRSF006305">
    <property type="entry name" value="Maf"/>
    <property type="match status" value="1"/>
</dbReference>
<dbReference type="Gene3D" id="3.90.950.10">
    <property type="match status" value="1"/>
</dbReference>
<evidence type="ECO:0000313" key="3">
    <source>
        <dbReference type="Proteomes" id="UP000007797"/>
    </source>
</evidence>
<dbReference type="KEGG" id="dfa:DFA_05536"/>
<dbReference type="PANTHER" id="PTHR43213">
    <property type="entry name" value="BIFUNCTIONAL DTTP/UTP PYROPHOSPHATASE/METHYLTRANSFERASE PROTEIN-RELATED"/>
    <property type="match status" value="1"/>
</dbReference>
<dbReference type="PANTHER" id="PTHR43213:SF4">
    <property type="entry name" value="7-METHYL-GTP PYROPHOSPHATASE"/>
    <property type="match status" value="1"/>
</dbReference>
<dbReference type="Pfam" id="PF02545">
    <property type="entry name" value="Maf"/>
    <property type="match status" value="1"/>
</dbReference>
<dbReference type="OrthoDB" id="10267058at2759"/>
<name>F4PLI2_CACFS</name>
<evidence type="ECO:0000313" key="2">
    <source>
        <dbReference type="EMBL" id="EGG23404.1"/>
    </source>
</evidence>
<dbReference type="AlphaFoldDB" id="F4PLI2"/>
<protein>
    <submittedName>
        <fullName evidence="2">Maf family protein</fullName>
    </submittedName>
</protein>
<dbReference type="GeneID" id="14875737"/>
<gene>
    <name evidence="2" type="ORF">DFA_05536</name>
</gene>
<organism evidence="2 3">
    <name type="scientific">Cavenderia fasciculata</name>
    <name type="common">Slime mold</name>
    <name type="synonym">Dictyostelium fasciculatum</name>
    <dbReference type="NCBI Taxonomy" id="261658"/>
    <lineage>
        <taxon>Eukaryota</taxon>
        <taxon>Amoebozoa</taxon>
        <taxon>Evosea</taxon>
        <taxon>Eumycetozoa</taxon>
        <taxon>Dictyostelia</taxon>
        <taxon>Acytosteliales</taxon>
        <taxon>Cavenderiaceae</taxon>
        <taxon>Cavenderia</taxon>
    </lineage>
</organism>
<dbReference type="RefSeq" id="XP_004361255.1">
    <property type="nucleotide sequence ID" value="XM_004361198.1"/>
</dbReference>
<sequence length="163" mass="17945">MSPDIDEKAIRHADAKTLTLLISRAKADALVDKVTEPSLLICSDQVIVHNGVIREKPVTADECREYLRSYEHSPAVCVVSVVVVNTLTGKRVEGTDIATQHFNKIPEHAIEALIAQGDVMHCAGGFTVEHMEEYTNRLEGEIECVTGLPKTLTVKLLEEAKRV</sequence>
<dbReference type="EMBL" id="GL883008">
    <property type="protein sequence ID" value="EGG23404.1"/>
    <property type="molecule type" value="Genomic_DNA"/>
</dbReference>
<accession>F4PLI2</accession>
<proteinExistence type="predicted"/>
<evidence type="ECO:0000256" key="1">
    <source>
        <dbReference type="ARBA" id="ARBA00022801"/>
    </source>
</evidence>
<dbReference type="GO" id="GO:0047429">
    <property type="term" value="F:nucleoside triphosphate diphosphatase activity"/>
    <property type="evidence" value="ECO:0007669"/>
    <property type="project" value="InterPro"/>
</dbReference>
<dbReference type="SUPFAM" id="SSF52972">
    <property type="entry name" value="ITPase-like"/>
    <property type="match status" value="1"/>
</dbReference>
<dbReference type="InterPro" id="IPR003697">
    <property type="entry name" value="Maf-like"/>
</dbReference>